<dbReference type="InterPro" id="IPR037238">
    <property type="entry name" value="YbiA-like_sf"/>
</dbReference>
<dbReference type="STRING" id="1036808.A0A0C3D7U9"/>
<proteinExistence type="predicted"/>
<dbReference type="AlphaFoldDB" id="A0A0C3D7U9"/>
<dbReference type="Gene3D" id="1.10.357.40">
    <property type="entry name" value="YbiA-like"/>
    <property type="match status" value="1"/>
</dbReference>
<dbReference type="InterPro" id="IPR012816">
    <property type="entry name" value="NADAR"/>
</dbReference>
<evidence type="ECO:0000313" key="2">
    <source>
        <dbReference type="EMBL" id="KIM52156.1"/>
    </source>
</evidence>
<evidence type="ECO:0000313" key="3">
    <source>
        <dbReference type="Proteomes" id="UP000053989"/>
    </source>
</evidence>
<dbReference type="OrthoDB" id="206452at2759"/>
<dbReference type="HOGENOM" id="CLU_084247_3_3_1"/>
<accession>A0A0C3D7U9</accession>
<keyword evidence="3" id="KW-1185">Reference proteome</keyword>
<reference evidence="2 3" key="1">
    <citation type="submission" date="2014-04" db="EMBL/GenBank/DDBJ databases">
        <authorList>
            <consortium name="DOE Joint Genome Institute"/>
            <person name="Kuo A."/>
            <person name="Kohler A."/>
            <person name="Nagy L.G."/>
            <person name="Floudas D."/>
            <person name="Copeland A."/>
            <person name="Barry K.W."/>
            <person name="Cichocki N."/>
            <person name="Veneault-Fourrey C."/>
            <person name="LaButti K."/>
            <person name="Lindquist E.A."/>
            <person name="Lipzen A."/>
            <person name="Lundell T."/>
            <person name="Morin E."/>
            <person name="Murat C."/>
            <person name="Sun H."/>
            <person name="Tunlid A."/>
            <person name="Henrissat B."/>
            <person name="Grigoriev I.V."/>
            <person name="Hibbett D.S."/>
            <person name="Martin F."/>
            <person name="Nordberg H.P."/>
            <person name="Cantor M.N."/>
            <person name="Hua S.X."/>
        </authorList>
    </citation>
    <scope>NUCLEOTIDE SEQUENCE [LARGE SCALE GENOMIC DNA]</scope>
    <source>
        <strain evidence="2 3">Foug A</strain>
    </source>
</reference>
<gene>
    <name evidence="2" type="ORF">SCLCIDRAFT_574758</name>
</gene>
<dbReference type="Proteomes" id="UP000053989">
    <property type="component" value="Unassembled WGS sequence"/>
</dbReference>
<dbReference type="SUPFAM" id="SSF143990">
    <property type="entry name" value="YbiA-like"/>
    <property type="match status" value="1"/>
</dbReference>
<protein>
    <recommendedName>
        <fullName evidence="1">NADAR domain-containing protein</fullName>
    </recommendedName>
</protein>
<dbReference type="Pfam" id="PF08719">
    <property type="entry name" value="NADAR"/>
    <property type="match status" value="1"/>
</dbReference>
<dbReference type="CDD" id="cd15457">
    <property type="entry name" value="NADAR"/>
    <property type="match status" value="1"/>
</dbReference>
<feature type="domain" description="NADAR" evidence="1">
    <location>
        <begin position="47"/>
        <end position="157"/>
    </location>
</feature>
<organism evidence="2 3">
    <name type="scientific">Scleroderma citrinum Foug A</name>
    <dbReference type="NCBI Taxonomy" id="1036808"/>
    <lineage>
        <taxon>Eukaryota</taxon>
        <taxon>Fungi</taxon>
        <taxon>Dikarya</taxon>
        <taxon>Basidiomycota</taxon>
        <taxon>Agaricomycotina</taxon>
        <taxon>Agaricomycetes</taxon>
        <taxon>Agaricomycetidae</taxon>
        <taxon>Boletales</taxon>
        <taxon>Sclerodermatineae</taxon>
        <taxon>Sclerodermataceae</taxon>
        <taxon>Scleroderma</taxon>
    </lineage>
</organism>
<reference evidence="3" key="2">
    <citation type="submission" date="2015-01" db="EMBL/GenBank/DDBJ databases">
        <title>Evolutionary Origins and Diversification of the Mycorrhizal Mutualists.</title>
        <authorList>
            <consortium name="DOE Joint Genome Institute"/>
            <consortium name="Mycorrhizal Genomics Consortium"/>
            <person name="Kohler A."/>
            <person name="Kuo A."/>
            <person name="Nagy L.G."/>
            <person name="Floudas D."/>
            <person name="Copeland A."/>
            <person name="Barry K.W."/>
            <person name="Cichocki N."/>
            <person name="Veneault-Fourrey C."/>
            <person name="LaButti K."/>
            <person name="Lindquist E.A."/>
            <person name="Lipzen A."/>
            <person name="Lundell T."/>
            <person name="Morin E."/>
            <person name="Murat C."/>
            <person name="Riley R."/>
            <person name="Ohm R."/>
            <person name="Sun H."/>
            <person name="Tunlid A."/>
            <person name="Henrissat B."/>
            <person name="Grigoriev I.V."/>
            <person name="Hibbett D.S."/>
            <person name="Martin F."/>
        </authorList>
    </citation>
    <scope>NUCLEOTIDE SEQUENCE [LARGE SCALE GENOMIC DNA]</scope>
    <source>
        <strain evidence="3">Foug A</strain>
    </source>
</reference>
<evidence type="ECO:0000259" key="1">
    <source>
        <dbReference type="Pfam" id="PF08719"/>
    </source>
</evidence>
<sequence>MGLIPSTISGCFGCHNVHAFTLEGSPHGARHQHTRSKQKPSRHRILFYEKGQPYYEFTNFSPHSVVYKGKRYPTSEHLFQAFKFIDAHPQLAEHIRTCSDKSMVAFDEAHKFQGSVRRDWSHVHLEKMEIALRLKFTQHPKLKKLLLNTGDAELVEVVTIPYLHSIHDCDQGRPSSQDSPRDWFWGVGADRTGDNELGKALMRLRDELLSRKHYPEGE</sequence>
<dbReference type="EMBL" id="KN822221">
    <property type="protein sequence ID" value="KIM52156.1"/>
    <property type="molecule type" value="Genomic_DNA"/>
</dbReference>
<name>A0A0C3D7U9_9AGAM</name>
<dbReference type="InParanoid" id="A0A0C3D7U9"/>